<feature type="region of interest" description="Disordered" evidence="1">
    <location>
        <begin position="68"/>
        <end position="92"/>
    </location>
</feature>
<evidence type="ECO:0000256" key="1">
    <source>
        <dbReference type="SAM" id="MobiDB-lite"/>
    </source>
</evidence>
<name>A0A250VV00_STROL</name>
<comment type="caution">
    <text evidence="2">The sequence shown here is derived from an EMBL/GenBank/DDBJ whole genome shotgun (WGS) entry which is preliminary data.</text>
</comment>
<evidence type="ECO:0000313" key="3">
    <source>
        <dbReference type="Proteomes" id="UP000217446"/>
    </source>
</evidence>
<accession>A0A250VV00</accession>
<gene>
    <name evidence="2" type="ORF">SO3561_09506</name>
</gene>
<keyword evidence="3" id="KW-1185">Reference proteome</keyword>
<dbReference type="Proteomes" id="UP000217446">
    <property type="component" value="Unassembled WGS sequence"/>
</dbReference>
<sequence length="92" mass="10042">MPSVLGLPEQREARAQEELGSWLVVLSQAQEEVAAATERARVAREKVVQAPRRAGRCGHCAGRGRIGASRVELGHGERPPQWPPRTRCPVPS</sequence>
<protein>
    <submittedName>
        <fullName evidence="2">Uncharacterized protein</fullName>
    </submittedName>
</protein>
<organism evidence="2 3">
    <name type="scientific">Streptomyces olivochromogenes</name>
    <dbReference type="NCBI Taxonomy" id="1963"/>
    <lineage>
        <taxon>Bacteria</taxon>
        <taxon>Bacillati</taxon>
        <taxon>Actinomycetota</taxon>
        <taxon>Actinomycetes</taxon>
        <taxon>Kitasatosporales</taxon>
        <taxon>Streptomycetaceae</taxon>
        <taxon>Streptomyces</taxon>
    </lineage>
</organism>
<reference evidence="3" key="1">
    <citation type="submission" date="2017-05" db="EMBL/GenBank/DDBJ databases">
        <title>Streptomyces olivochromogenes NBRC 3561 whole genome shotgun sequence.</title>
        <authorList>
            <person name="Dohra H."/>
            <person name="Kodani S."/>
        </authorList>
    </citation>
    <scope>NUCLEOTIDE SEQUENCE [LARGE SCALE GENOMIC DNA]</scope>
    <source>
        <strain evidence="3">NBRC 3561</strain>
    </source>
</reference>
<dbReference type="EMBL" id="BDQI01000042">
    <property type="protein sequence ID" value="GAX57935.1"/>
    <property type="molecule type" value="Genomic_DNA"/>
</dbReference>
<proteinExistence type="predicted"/>
<evidence type="ECO:0000313" key="2">
    <source>
        <dbReference type="EMBL" id="GAX57935.1"/>
    </source>
</evidence>
<dbReference type="AlphaFoldDB" id="A0A250VV00"/>